<dbReference type="RefSeq" id="XP_033453709.1">
    <property type="nucleotide sequence ID" value="XM_033597595.1"/>
</dbReference>
<dbReference type="AlphaFoldDB" id="A0A6A5RYM3"/>
<evidence type="ECO:0000256" key="1">
    <source>
        <dbReference type="SAM" id="SignalP"/>
    </source>
</evidence>
<evidence type="ECO:0000313" key="2">
    <source>
        <dbReference type="EMBL" id="KAF1933461.1"/>
    </source>
</evidence>
<keyword evidence="3" id="KW-1185">Reference proteome</keyword>
<accession>A0A6A5RYM3</accession>
<keyword evidence="1" id="KW-0732">Signal</keyword>
<proteinExistence type="predicted"/>
<reference evidence="2" key="1">
    <citation type="journal article" date="2020" name="Stud. Mycol.">
        <title>101 Dothideomycetes genomes: a test case for predicting lifestyles and emergence of pathogens.</title>
        <authorList>
            <person name="Haridas S."/>
            <person name="Albert R."/>
            <person name="Binder M."/>
            <person name="Bloem J."/>
            <person name="Labutti K."/>
            <person name="Salamov A."/>
            <person name="Andreopoulos B."/>
            <person name="Baker S."/>
            <person name="Barry K."/>
            <person name="Bills G."/>
            <person name="Bluhm B."/>
            <person name="Cannon C."/>
            <person name="Castanera R."/>
            <person name="Culley D."/>
            <person name="Daum C."/>
            <person name="Ezra D."/>
            <person name="Gonzalez J."/>
            <person name="Henrissat B."/>
            <person name="Kuo A."/>
            <person name="Liang C."/>
            <person name="Lipzen A."/>
            <person name="Lutzoni F."/>
            <person name="Magnuson J."/>
            <person name="Mondo S."/>
            <person name="Nolan M."/>
            <person name="Ohm R."/>
            <person name="Pangilinan J."/>
            <person name="Park H.-J."/>
            <person name="Ramirez L."/>
            <person name="Alfaro M."/>
            <person name="Sun H."/>
            <person name="Tritt A."/>
            <person name="Yoshinaga Y."/>
            <person name="Zwiers L.-H."/>
            <person name="Turgeon B."/>
            <person name="Goodwin S."/>
            <person name="Spatafora J."/>
            <person name="Crous P."/>
            <person name="Grigoriev I."/>
        </authorList>
    </citation>
    <scope>NUCLEOTIDE SEQUENCE</scope>
    <source>
        <strain evidence="2">CBS 183.55</strain>
    </source>
</reference>
<gene>
    <name evidence="2" type="ORF">M421DRAFT_868</name>
</gene>
<dbReference type="EMBL" id="ML978957">
    <property type="protein sequence ID" value="KAF1933461.1"/>
    <property type="molecule type" value="Genomic_DNA"/>
</dbReference>
<feature type="chain" id="PRO_5025464730" evidence="1">
    <location>
        <begin position="20"/>
        <end position="104"/>
    </location>
</feature>
<name>A0A6A5RYM3_9PLEO</name>
<organism evidence="2 3">
    <name type="scientific">Didymella exigua CBS 183.55</name>
    <dbReference type="NCBI Taxonomy" id="1150837"/>
    <lineage>
        <taxon>Eukaryota</taxon>
        <taxon>Fungi</taxon>
        <taxon>Dikarya</taxon>
        <taxon>Ascomycota</taxon>
        <taxon>Pezizomycotina</taxon>
        <taxon>Dothideomycetes</taxon>
        <taxon>Pleosporomycetidae</taxon>
        <taxon>Pleosporales</taxon>
        <taxon>Pleosporineae</taxon>
        <taxon>Didymellaceae</taxon>
        <taxon>Didymella</taxon>
    </lineage>
</organism>
<feature type="signal peptide" evidence="1">
    <location>
        <begin position="1"/>
        <end position="19"/>
    </location>
</feature>
<protein>
    <submittedName>
        <fullName evidence="2">Uncharacterized protein</fullName>
    </submittedName>
</protein>
<dbReference type="OrthoDB" id="5394791at2759"/>
<dbReference type="GeneID" id="54355262"/>
<sequence length="104" mass="11070">MLPTTAFLTFTVLMASALAGPNTGPAAGVDGSLALRDAEPLPDNAVAQAACKCRKGTKQGQYCGYCYEVLSPWVADNVYECNKEGGCYDYKYRKSCAKREGPCG</sequence>
<evidence type="ECO:0000313" key="3">
    <source>
        <dbReference type="Proteomes" id="UP000800082"/>
    </source>
</evidence>
<dbReference type="Proteomes" id="UP000800082">
    <property type="component" value="Unassembled WGS sequence"/>
</dbReference>